<keyword evidence="1" id="KW-1133">Transmembrane helix</keyword>
<dbReference type="KEGG" id="grl:LPB144_08420"/>
<keyword evidence="1" id="KW-0812">Transmembrane</keyword>
<feature type="transmembrane region" description="Helical" evidence="1">
    <location>
        <begin position="371"/>
        <end position="387"/>
    </location>
</feature>
<dbReference type="EMBL" id="CP018153">
    <property type="protein sequence ID" value="APG60426.1"/>
    <property type="molecule type" value="Genomic_DNA"/>
</dbReference>
<dbReference type="STRING" id="1913577.LPB144_08420"/>
<evidence type="ECO:0000313" key="2">
    <source>
        <dbReference type="EMBL" id="APG60426.1"/>
    </source>
</evidence>
<reference evidence="2 3" key="1">
    <citation type="submission" date="2016-11" db="EMBL/GenBank/DDBJ databases">
        <title>Gramella sp. LPB0144 isolated from marine environment.</title>
        <authorList>
            <person name="Kim E."/>
            <person name="Yi H."/>
        </authorList>
    </citation>
    <scope>NUCLEOTIDE SEQUENCE [LARGE SCALE GENOMIC DNA]</scope>
    <source>
        <strain evidence="2 3">LPB0144</strain>
    </source>
</reference>
<feature type="transmembrane region" description="Helical" evidence="1">
    <location>
        <begin position="6"/>
        <end position="26"/>
    </location>
</feature>
<feature type="transmembrane region" description="Helical" evidence="1">
    <location>
        <begin position="132"/>
        <end position="152"/>
    </location>
</feature>
<feature type="transmembrane region" description="Helical" evidence="1">
    <location>
        <begin position="104"/>
        <end position="126"/>
    </location>
</feature>
<accession>A0A1L3J5N0</accession>
<keyword evidence="1" id="KW-0472">Membrane</keyword>
<gene>
    <name evidence="2" type="ORF">LPB144_08420</name>
</gene>
<feature type="transmembrane region" description="Helical" evidence="1">
    <location>
        <begin position="63"/>
        <end position="83"/>
    </location>
</feature>
<dbReference type="AlphaFoldDB" id="A0A1L3J5N0"/>
<dbReference type="Proteomes" id="UP000182510">
    <property type="component" value="Chromosome"/>
</dbReference>
<protein>
    <recommendedName>
        <fullName evidence="4">Oligosaccharide repeat unit polymerase</fullName>
    </recommendedName>
</protein>
<feature type="transmembrane region" description="Helical" evidence="1">
    <location>
        <begin position="157"/>
        <end position="172"/>
    </location>
</feature>
<sequence>MIEGTFYITLFFSLTLIFFGFHRFFVEFSTFKIALLGFGIMIFLDIASFHFIDPKPIKKSSLIFALIYSYLSFLIFLIGYNFTKKAYRKVNNNPKSFSMYKFEKIIIPISFIFLIVFAVLQVLYPAETKNPFFLLISFLPKATTVLFFLFYLETRKKKYLIFFLIFMMFSLTETSRRIYITLFFILLPIFIGYFNYRNKILPRRTKNFLVIIGLSFFIFLNYLRANHDFGEGYKEDNLIGNTWHYIISLKSLDTFYNTTFIIENFPNRFNYYLGETYSSVLFMFVPRAIWLDKPVGFAAPLGVLQRNGEQDFTLAEWQEINMYSLSPGFIGEAYANLGIIGIITLSFVFGVQCKKFDLSFRPEMMYHNYKYVSYFAWCAAFFLLLRGDFFSAVYFSVFYFIFIRLIVKYCQN</sequence>
<feature type="transmembrane region" description="Helical" evidence="1">
    <location>
        <begin position="33"/>
        <end position="51"/>
    </location>
</feature>
<feature type="transmembrane region" description="Helical" evidence="1">
    <location>
        <begin position="393"/>
        <end position="410"/>
    </location>
</feature>
<feature type="transmembrane region" description="Helical" evidence="1">
    <location>
        <begin position="178"/>
        <end position="196"/>
    </location>
</feature>
<feature type="transmembrane region" description="Helical" evidence="1">
    <location>
        <begin position="333"/>
        <end position="351"/>
    </location>
</feature>
<feature type="transmembrane region" description="Helical" evidence="1">
    <location>
        <begin position="208"/>
        <end position="225"/>
    </location>
</feature>
<evidence type="ECO:0000313" key="3">
    <source>
        <dbReference type="Proteomes" id="UP000182510"/>
    </source>
</evidence>
<organism evidence="2 3">
    <name type="scientific">Christiangramia salexigens</name>
    <dbReference type="NCBI Taxonomy" id="1913577"/>
    <lineage>
        <taxon>Bacteria</taxon>
        <taxon>Pseudomonadati</taxon>
        <taxon>Bacteroidota</taxon>
        <taxon>Flavobacteriia</taxon>
        <taxon>Flavobacteriales</taxon>
        <taxon>Flavobacteriaceae</taxon>
        <taxon>Christiangramia</taxon>
    </lineage>
</organism>
<keyword evidence="3" id="KW-1185">Reference proteome</keyword>
<name>A0A1L3J5N0_9FLAO</name>
<proteinExistence type="predicted"/>
<evidence type="ECO:0000256" key="1">
    <source>
        <dbReference type="SAM" id="Phobius"/>
    </source>
</evidence>
<evidence type="ECO:0008006" key="4">
    <source>
        <dbReference type="Google" id="ProtNLM"/>
    </source>
</evidence>